<name>A0A1U7IRD5_9CYAN</name>
<comment type="caution">
    <text evidence="2">The sequence shown here is derived from an EMBL/GenBank/DDBJ whole genome shotgun (WGS) entry which is preliminary data.</text>
</comment>
<dbReference type="Pfam" id="PF03009">
    <property type="entry name" value="GDPD"/>
    <property type="match status" value="1"/>
</dbReference>
<dbReference type="AlphaFoldDB" id="A0A1U7IRD5"/>
<accession>A0A1U7IRD5</accession>
<dbReference type="OrthoDB" id="384721at2"/>
<protein>
    <recommendedName>
        <fullName evidence="1">GP-PDE domain-containing protein</fullName>
    </recommendedName>
</protein>
<dbReference type="InterPro" id="IPR030395">
    <property type="entry name" value="GP_PDE_dom"/>
</dbReference>
<dbReference type="Proteomes" id="UP000185860">
    <property type="component" value="Unassembled WGS sequence"/>
</dbReference>
<reference evidence="2 3" key="1">
    <citation type="submission" date="2016-11" db="EMBL/GenBank/DDBJ databases">
        <title>Draft Genome Sequences of Nine Cyanobacterial Strains from Diverse Habitats.</title>
        <authorList>
            <person name="Zhu T."/>
            <person name="Hou S."/>
            <person name="Lu X."/>
            <person name="Hess W.R."/>
        </authorList>
    </citation>
    <scope>NUCLEOTIDE SEQUENCE [LARGE SCALE GENOMIC DNA]</scope>
    <source>
        <strain evidence="2 3">IAM M-71</strain>
    </source>
</reference>
<dbReference type="PANTHER" id="PTHR46211">
    <property type="entry name" value="GLYCEROPHOSPHORYL DIESTER PHOSPHODIESTERASE"/>
    <property type="match status" value="1"/>
</dbReference>
<dbReference type="PROSITE" id="PS51704">
    <property type="entry name" value="GP_PDE"/>
    <property type="match status" value="1"/>
</dbReference>
<dbReference type="Gene3D" id="3.20.20.190">
    <property type="entry name" value="Phosphatidylinositol (PI) phosphodiesterase"/>
    <property type="match status" value="1"/>
</dbReference>
<organism evidence="2 3">
    <name type="scientific">[Phormidium ambiguum] IAM M-71</name>
    <dbReference type="NCBI Taxonomy" id="454136"/>
    <lineage>
        <taxon>Bacteria</taxon>
        <taxon>Bacillati</taxon>
        <taxon>Cyanobacteriota</taxon>
        <taxon>Cyanophyceae</taxon>
        <taxon>Oscillatoriophycideae</taxon>
        <taxon>Aerosakkonematales</taxon>
        <taxon>Aerosakkonemataceae</taxon>
        <taxon>Floridanema</taxon>
    </lineage>
</organism>
<gene>
    <name evidence="2" type="ORF">NIES2119_03445</name>
</gene>
<evidence type="ECO:0000313" key="3">
    <source>
        <dbReference type="Proteomes" id="UP000185860"/>
    </source>
</evidence>
<dbReference type="STRING" id="454136.NIES2119_03445"/>
<evidence type="ECO:0000313" key="2">
    <source>
        <dbReference type="EMBL" id="OKH40014.1"/>
    </source>
</evidence>
<dbReference type="GO" id="GO:0006629">
    <property type="term" value="P:lipid metabolic process"/>
    <property type="evidence" value="ECO:0007669"/>
    <property type="project" value="InterPro"/>
</dbReference>
<feature type="domain" description="GP-PDE" evidence="1">
    <location>
        <begin position="1"/>
        <end position="231"/>
    </location>
</feature>
<dbReference type="RefSeq" id="WP_073592077.1">
    <property type="nucleotide sequence ID" value="NZ_MRCE01000003.1"/>
</dbReference>
<proteinExistence type="predicted"/>
<dbReference type="SUPFAM" id="SSF51695">
    <property type="entry name" value="PLC-like phosphodiesterases"/>
    <property type="match status" value="1"/>
</dbReference>
<dbReference type="InterPro" id="IPR017946">
    <property type="entry name" value="PLC-like_Pdiesterase_TIM-brl"/>
</dbReference>
<dbReference type="GO" id="GO:0008081">
    <property type="term" value="F:phosphoric diester hydrolase activity"/>
    <property type="evidence" value="ECO:0007669"/>
    <property type="project" value="InterPro"/>
</dbReference>
<sequence length="235" mass="25902">MQVIGHRGAATLAPENTWESFDVALSVGVDAIETDIRATSDGELILIHDKRLDRTTNGAGLVQTTPWSAINNLDAGSWFSEKYSGAKVPLLRDTLERYGNRTHLVLEVKQPGVELQVLKMVKEFNLLDSVTFTSFDFPTVQNIKLQFPAAKVGWLTSNFSRENVMEAINAGLDQICLPASAVSQELVSTYKNIGLEVRAWKVKDTELMKSAVQAGVDGMTVDFPHLLLEALGRNR</sequence>
<dbReference type="PANTHER" id="PTHR46211:SF14">
    <property type="entry name" value="GLYCEROPHOSPHODIESTER PHOSPHODIESTERASE"/>
    <property type="match status" value="1"/>
</dbReference>
<evidence type="ECO:0000259" key="1">
    <source>
        <dbReference type="PROSITE" id="PS51704"/>
    </source>
</evidence>
<dbReference type="EMBL" id="MRCE01000003">
    <property type="protein sequence ID" value="OKH40014.1"/>
    <property type="molecule type" value="Genomic_DNA"/>
</dbReference>